<dbReference type="GO" id="GO:0004527">
    <property type="term" value="F:exonuclease activity"/>
    <property type="evidence" value="ECO:0007669"/>
    <property type="project" value="UniProtKB-KW"/>
</dbReference>
<dbReference type="Gene3D" id="3.40.50.1010">
    <property type="entry name" value="5'-nuclease"/>
    <property type="match status" value="1"/>
</dbReference>
<dbReference type="SUPFAM" id="SSF88723">
    <property type="entry name" value="PIN domain-like"/>
    <property type="match status" value="1"/>
</dbReference>
<sequence length="273" mass="32167">MSDVIYPEVAIVDADVLRYEVGALTQEHPFLDTGRVPVDYGFLIERLQHKIDVIIARSGCEKTIFYFSEGGNFRFDIAKQQGYKANRPLGERPHHWQNVSDYIKENYEYVEVFGREADDALAERQRRDKNTIICTRDKDLLITPGWHYRWACGERQKEVPPHYVSEEVAWQNFFYQMLIGDRTDNIPGCGEKVEMMWGGNLVMRRQGVGSKAAIELIEKVFDKWTLYHIIRMEYYKRFEEEAEAKMLENARLLFVGQAEGDLFDWSWLDKTWE</sequence>
<protein>
    <submittedName>
        <fullName evidence="1">Exonuclease</fullName>
    </submittedName>
</protein>
<keyword evidence="1" id="KW-0378">Hydrolase</keyword>
<dbReference type="EMBL" id="LC553734">
    <property type="protein sequence ID" value="BCG45016.1"/>
    <property type="molecule type" value="Genomic_DNA"/>
</dbReference>
<dbReference type="InterPro" id="IPR029060">
    <property type="entry name" value="PIN-like_dom_sf"/>
</dbReference>
<name>A0A6J4EIW9_9CAUD</name>
<accession>A0A6J4EIW9</accession>
<dbReference type="Proteomes" id="UP000505302">
    <property type="component" value="Segment"/>
</dbReference>
<keyword evidence="1" id="KW-0540">Nuclease</keyword>
<reference evidence="1 2" key="1">
    <citation type="submission" date="2020-06" db="EMBL/GenBank/DDBJ databases">
        <title>Complete Genome Sequence of the phage EK010 isolated from swine sewage.</title>
        <authorList>
            <person name="Shahin K."/>
            <person name="Bao H."/>
            <person name="Soleimani-Delfan A."/>
            <person name="Wang R."/>
        </authorList>
    </citation>
    <scope>NUCLEOTIDE SEQUENCE [LARGE SCALE GENOMIC DNA]</scope>
</reference>
<keyword evidence="1" id="KW-0269">Exonuclease</keyword>
<proteinExistence type="predicted"/>
<evidence type="ECO:0000313" key="1">
    <source>
        <dbReference type="EMBL" id="BCG45016.1"/>
    </source>
</evidence>
<organism evidence="1 2">
    <name type="scientific">Escherichia phage EK010</name>
    <dbReference type="NCBI Taxonomy" id="2742112"/>
    <lineage>
        <taxon>Viruses</taxon>
        <taxon>Duplodnaviria</taxon>
        <taxon>Heunggongvirae</taxon>
        <taxon>Uroviricota</taxon>
        <taxon>Caudoviricetes</taxon>
        <taxon>Mktvariviridae</taxon>
        <taxon>Gordonclarkvirinae</taxon>
        <taxon>Suseptimavirus</taxon>
        <taxon>Suseptimavirus EK010</taxon>
    </lineage>
</organism>
<evidence type="ECO:0000313" key="2">
    <source>
        <dbReference type="Proteomes" id="UP000505302"/>
    </source>
</evidence>
<dbReference type="RefSeq" id="YP_010673000.1">
    <property type="nucleotide sequence ID" value="NC_070981.1"/>
</dbReference>
<keyword evidence="2" id="KW-1185">Reference proteome</keyword>
<dbReference type="KEGG" id="vg:77949290"/>
<dbReference type="GeneID" id="77949290"/>